<dbReference type="InterPro" id="IPR036804">
    <property type="entry name" value="CheR_N_sf"/>
</dbReference>
<dbReference type="SUPFAM" id="SSF47757">
    <property type="entry name" value="Chemotaxis receptor methyltransferase CheR, N-terminal domain"/>
    <property type="match status" value="1"/>
</dbReference>
<dbReference type="InterPro" id="IPR026024">
    <property type="entry name" value="Chemotaxis_MeTrfase_CheR"/>
</dbReference>
<name>A0A078KUY3_9FIRM</name>
<keyword evidence="3 7" id="KW-0489">Methyltransferase</keyword>
<dbReference type="InterPro" id="IPR000780">
    <property type="entry name" value="CheR_MeTrfase"/>
</dbReference>
<dbReference type="KEGG" id="ccel:CCDG5_1806"/>
<evidence type="ECO:0000256" key="4">
    <source>
        <dbReference type="ARBA" id="ARBA00022679"/>
    </source>
</evidence>
<dbReference type="EC" id="2.1.1.80" evidence="2"/>
<keyword evidence="4 7" id="KW-0808">Transferase</keyword>
<evidence type="ECO:0000256" key="5">
    <source>
        <dbReference type="ARBA" id="ARBA00022691"/>
    </source>
</evidence>
<dbReference type="EMBL" id="LM995447">
    <property type="protein sequence ID" value="CDZ24904.1"/>
    <property type="molecule type" value="Genomic_DNA"/>
</dbReference>
<dbReference type="OrthoDB" id="9816309at2"/>
<evidence type="ECO:0000313" key="7">
    <source>
        <dbReference type="EMBL" id="CDZ24904.1"/>
    </source>
</evidence>
<dbReference type="STRING" id="29343.CCDG5_1806"/>
<dbReference type="SUPFAM" id="SSF53335">
    <property type="entry name" value="S-adenosyl-L-methionine-dependent methyltransferases"/>
    <property type="match status" value="1"/>
</dbReference>
<dbReference type="InterPro" id="IPR029063">
    <property type="entry name" value="SAM-dependent_MTases_sf"/>
</dbReference>
<feature type="domain" description="CheR-type methyltransferase" evidence="6">
    <location>
        <begin position="1"/>
        <end position="271"/>
    </location>
</feature>
<gene>
    <name evidence="7" type="primary">cheR</name>
    <name evidence="7" type="ORF">CCDG5_1806</name>
</gene>
<dbReference type="GO" id="GO:0032259">
    <property type="term" value="P:methylation"/>
    <property type="evidence" value="ECO:0007669"/>
    <property type="project" value="UniProtKB-KW"/>
</dbReference>
<dbReference type="Proteomes" id="UP000032431">
    <property type="component" value="Chromosome I"/>
</dbReference>
<evidence type="ECO:0000256" key="3">
    <source>
        <dbReference type="ARBA" id="ARBA00022603"/>
    </source>
</evidence>
<dbReference type="Gene3D" id="1.10.155.10">
    <property type="entry name" value="Chemotaxis receptor methyltransferase CheR, N-terminal domain"/>
    <property type="match status" value="1"/>
</dbReference>
<dbReference type="Pfam" id="PF01739">
    <property type="entry name" value="CheR"/>
    <property type="match status" value="1"/>
</dbReference>
<dbReference type="PATRIC" id="fig|29343.3.peg.1896"/>
<dbReference type="PIRSF" id="PIRSF000410">
    <property type="entry name" value="CheR"/>
    <property type="match status" value="1"/>
</dbReference>
<proteinExistence type="predicted"/>
<dbReference type="SMART" id="SM00138">
    <property type="entry name" value="MeTrc"/>
    <property type="match status" value="1"/>
</dbReference>
<comment type="catalytic activity">
    <reaction evidence="1">
        <text>L-glutamyl-[protein] + S-adenosyl-L-methionine = [protein]-L-glutamate 5-O-methyl ester + S-adenosyl-L-homocysteine</text>
        <dbReference type="Rhea" id="RHEA:24452"/>
        <dbReference type="Rhea" id="RHEA-COMP:10208"/>
        <dbReference type="Rhea" id="RHEA-COMP:10311"/>
        <dbReference type="ChEBI" id="CHEBI:29973"/>
        <dbReference type="ChEBI" id="CHEBI:57856"/>
        <dbReference type="ChEBI" id="CHEBI:59789"/>
        <dbReference type="ChEBI" id="CHEBI:82795"/>
        <dbReference type="EC" id="2.1.1.80"/>
    </reaction>
</comment>
<dbReference type="PANTHER" id="PTHR24422">
    <property type="entry name" value="CHEMOTAXIS PROTEIN METHYLTRANSFERASE"/>
    <property type="match status" value="1"/>
</dbReference>
<dbReference type="HOGENOM" id="CLU_025854_0_0_9"/>
<evidence type="ECO:0000259" key="6">
    <source>
        <dbReference type="PROSITE" id="PS50123"/>
    </source>
</evidence>
<keyword evidence="8" id="KW-1185">Reference proteome</keyword>
<evidence type="ECO:0000256" key="1">
    <source>
        <dbReference type="ARBA" id="ARBA00001541"/>
    </source>
</evidence>
<sequence length="271" mass="32357">MISINDRDFVKLTQFMKDNYGINLTRKRTLIEGRLSNIILEKGFKSFTEYLDYVFNDKTGDEMVVLINRLTTNHTYFMREAKHFDFMRDTVLPYLSESVKDHDLRIWSAGCSTGEEPYTLEMILHDFFDLDSIPWDTQILATDISNRALNIARRGIYSEEAIKDVPAVWKLNYFEKVDEKNYRVCEKIRKDVIFREFNLMTKEFPFKKKFHVIFCRNVMIYFDQPTKEELINRFYEFTEPGGYLFIGHSESVNREASKYKYVMPAVYRKVL</sequence>
<dbReference type="InterPro" id="IPR022642">
    <property type="entry name" value="CheR_C"/>
</dbReference>
<organism evidence="7 8">
    <name type="scientific">[Clostridium] cellulosi</name>
    <dbReference type="NCBI Taxonomy" id="29343"/>
    <lineage>
        <taxon>Bacteria</taxon>
        <taxon>Bacillati</taxon>
        <taxon>Bacillota</taxon>
        <taxon>Clostridia</taxon>
        <taxon>Eubacteriales</taxon>
        <taxon>Oscillospiraceae</taxon>
        <taxon>Oscillospiraceae incertae sedis</taxon>
    </lineage>
</organism>
<dbReference type="PRINTS" id="PR00996">
    <property type="entry name" value="CHERMTFRASE"/>
</dbReference>
<dbReference type="PANTHER" id="PTHR24422:SF19">
    <property type="entry name" value="CHEMOTAXIS PROTEIN METHYLTRANSFERASE"/>
    <property type="match status" value="1"/>
</dbReference>
<dbReference type="Pfam" id="PF03705">
    <property type="entry name" value="CheR_N"/>
    <property type="match status" value="1"/>
</dbReference>
<dbReference type="PROSITE" id="PS50123">
    <property type="entry name" value="CHER"/>
    <property type="match status" value="1"/>
</dbReference>
<accession>A0A078KUY3</accession>
<protein>
    <recommendedName>
        <fullName evidence="2">protein-glutamate O-methyltransferase</fullName>
        <ecNumber evidence="2">2.1.1.80</ecNumber>
    </recommendedName>
</protein>
<dbReference type="AlphaFoldDB" id="A0A078KUY3"/>
<dbReference type="Gene3D" id="3.40.50.150">
    <property type="entry name" value="Vaccinia Virus protein VP39"/>
    <property type="match status" value="1"/>
</dbReference>
<dbReference type="InterPro" id="IPR050903">
    <property type="entry name" value="Bact_Chemotaxis_MeTrfase"/>
</dbReference>
<evidence type="ECO:0000313" key="8">
    <source>
        <dbReference type="Proteomes" id="UP000032431"/>
    </source>
</evidence>
<dbReference type="InterPro" id="IPR022641">
    <property type="entry name" value="CheR_N"/>
</dbReference>
<evidence type="ECO:0000256" key="2">
    <source>
        <dbReference type="ARBA" id="ARBA00012534"/>
    </source>
</evidence>
<reference evidence="8" key="1">
    <citation type="submission" date="2014-07" db="EMBL/GenBank/DDBJ databases">
        <authorList>
            <person name="Wibberg D."/>
        </authorList>
    </citation>
    <scope>NUCLEOTIDE SEQUENCE [LARGE SCALE GENOMIC DNA]</scope>
    <source>
        <strain evidence="8">DG5</strain>
    </source>
</reference>
<dbReference type="GO" id="GO:0008983">
    <property type="term" value="F:protein-glutamate O-methyltransferase activity"/>
    <property type="evidence" value="ECO:0007669"/>
    <property type="project" value="UniProtKB-EC"/>
</dbReference>
<keyword evidence="5" id="KW-0949">S-adenosyl-L-methionine</keyword>